<dbReference type="GO" id="GO:0008270">
    <property type="term" value="F:zinc ion binding"/>
    <property type="evidence" value="ECO:0007669"/>
    <property type="project" value="UniProtKB-KW"/>
</dbReference>
<dbReference type="InterPro" id="IPR013087">
    <property type="entry name" value="Znf_C2H2_type"/>
</dbReference>
<protein>
    <recommendedName>
        <fullName evidence="8">C2H2-type domain-containing protein</fullName>
    </recommendedName>
</protein>
<dbReference type="PANTHER" id="PTHR24408">
    <property type="entry name" value="ZINC FINGER PROTEIN"/>
    <property type="match status" value="1"/>
</dbReference>
<evidence type="ECO:0000256" key="5">
    <source>
        <dbReference type="ARBA" id="ARBA00022833"/>
    </source>
</evidence>
<reference evidence="9" key="1">
    <citation type="journal article" date="2019" name="bioRxiv">
        <title>The Genome of the Zebra Mussel, Dreissena polymorpha: A Resource for Invasive Species Research.</title>
        <authorList>
            <person name="McCartney M.A."/>
            <person name="Auch B."/>
            <person name="Kono T."/>
            <person name="Mallez S."/>
            <person name="Zhang Y."/>
            <person name="Obille A."/>
            <person name="Becker A."/>
            <person name="Abrahante J.E."/>
            <person name="Garbe J."/>
            <person name="Badalamenti J.P."/>
            <person name="Herman A."/>
            <person name="Mangelson H."/>
            <person name="Liachko I."/>
            <person name="Sullivan S."/>
            <person name="Sone E.D."/>
            <person name="Koren S."/>
            <person name="Silverstein K.A.T."/>
            <person name="Beckman K.B."/>
            <person name="Gohl D.M."/>
        </authorList>
    </citation>
    <scope>NUCLEOTIDE SEQUENCE</scope>
    <source>
        <strain evidence="9">Duluth1</strain>
        <tissue evidence="9">Whole animal</tissue>
    </source>
</reference>
<keyword evidence="10" id="KW-1185">Reference proteome</keyword>
<feature type="domain" description="C2H2-type" evidence="8">
    <location>
        <begin position="513"/>
        <end position="535"/>
    </location>
</feature>
<dbReference type="Pfam" id="PF00096">
    <property type="entry name" value="zf-C2H2"/>
    <property type="match status" value="3"/>
</dbReference>
<comment type="caution">
    <text evidence="9">The sequence shown here is derived from an EMBL/GenBank/DDBJ whole genome shotgun (WGS) entry which is preliminary data.</text>
</comment>
<dbReference type="AlphaFoldDB" id="A0A9D3Z8Q7"/>
<evidence type="ECO:0000256" key="2">
    <source>
        <dbReference type="ARBA" id="ARBA00022723"/>
    </source>
</evidence>
<keyword evidence="3" id="KW-0677">Repeat</keyword>
<dbReference type="GO" id="GO:0005634">
    <property type="term" value="C:nucleus"/>
    <property type="evidence" value="ECO:0007669"/>
    <property type="project" value="UniProtKB-SubCell"/>
</dbReference>
<keyword evidence="5" id="KW-0862">Zinc</keyword>
<reference evidence="9" key="2">
    <citation type="submission" date="2020-11" db="EMBL/GenBank/DDBJ databases">
        <authorList>
            <person name="McCartney M.A."/>
            <person name="Auch B."/>
            <person name="Kono T."/>
            <person name="Mallez S."/>
            <person name="Becker A."/>
            <person name="Gohl D.M."/>
            <person name="Silverstein K.A.T."/>
            <person name="Koren S."/>
            <person name="Bechman K.B."/>
            <person name="Herman A."/>
            <person name="Abrahante J.E."/>
            <person name="Garbe J."/>
        </authorList>
    </citation>
    <scope>NUCLEOTIDE SEQUENCE</scope>
    <source>
        <strain evidence="9">Duluth1</strain>
        <tissue evidence="9">Whole animal</tissue>
    </source>
</reference>
<proteinExistence type="predicted"/>
<evidence type="ECO:0000313" key="10">
    <source>
        <dbReference type="Proteomes" id="UP000828390"/>
    </source>
</evidence>
<dbReference type="InterPro" id="IPR036236">
    <property type="entry name" value="Znf_C2H2_sf"/>
</dbReference>
<keyword evidence="2" id="KW-0479">Metal-binding</keyword>
<dbReference type="Proteomes" id="UP000828390">
    <property type="component" value="Unassembled WGS sequence"/>
</dbReference>
<evidence type="ECO:0000256" key="4">
    <source>
        <dbReference type="ARBA" id="ARBA00022771"/>
    </source>
</evidence>
<evidence type="ECO:0000256" key="7">
    <source>
        <dbReference type="PROSITE-ProRule" id="PRU00042"/>
    </source>
</evidence>
<evidence type="ECO:0000256" key="6">
    <source>
        <dbReference type="ARBA" id="ARBA00023242"/>
    </source>
</evidence>
<evidence type="ECO:0000313" key="9">
    <source>
        <dbReference type="EMBL" id="KAH3712317.1"/>
    </source>
</evidence>
<evidence type="ECO:0000259" key="8">
    <source>
        <dbReference type="PROSITE" id="PS50157"/>
    </source>
</evidence>
<dbReference type="PANTHER" id="PTHR24408:SF58">
    <property type="entry name" value="TRANSCRIPTION FACTOR (TFIIIA), PUTATIVE (AFU_ORTHOLOGUE AFUA_1G05150)-RELATED"/>
    <property type="match status" value="1"/>
</dbReference>
<dbReference type="Gene3D" id="3.30.160.60">
    <property type="entry name" value="Classic Zinc Finger"/>
    <property type="match status" value="3"/>
</dbReference>
<dbReference type="OrthoDB" id="624345at2759"/>
<comment type="subcellular location">
    <subcellularLocation>
        <location evidence="1">Nucleus</location>
    </subcellularLocation>
</comment>
<dbReference type="SUPFAM" id="SSF57667">
    <property type="entry name" value="beta-beta-alpha zinc fingers"/>
    <property type="match status" value="1"/>
</dbReference>
<feature type="domain" description="C2H2-type" evidence="8">
    <location>
        <begin position="485"/>
        <end position="512"/>
    </location>
</feature>
<dbReference type="SMART" id="SM00355">
    <property type="entry name" value="ZnF_C2H2"/>
    <property type="match status" value="5"/>
</dbReference>
<accession>A0A9D3Z8Q7</accession>
<name>A0A9D3Z8Q7_DREPO</name>
<evidence type="ECO:0000256" key="3">
    <source>
        <dbReference type="ARBA" id="ARBA00022737"/>
    </source>
</evidence>
<dbReference type="EMBL" id="JAIWYP010000014">
    <property type="protein sequence ID" value="KAH3712317.1"/>
    <property type="molecule type" value="Genomic_DNA"/>
</dbReference>
<dbReference type="GO" id="GO:0000981">
    <property type="term" value="F:DNA-binding transcription factor activity, RNA polymerase II-specific"/>
    <property type="evidence" value="ECO:0007669"/>
    <property type="project" value="TreeGrafter"/>
</dbReference>
<keyword evidence="6" id="KW-0539">Nucleus</keyword>
<evidence type="ECO:0000256" key="1">
    <source>
        <dbReference type="ARBA" id="ARBA00004123"/>
    </source>
</evidence>
<dbReference type="GO" id="GO:0043565">
    <property type="term" value="F:sequence-specific DNA binding"/>
    <property type="evidence" value="ECO:0007669"/>
    <property type="project" value="TreeGrafter"/>
</dbReference>
<feature type="domain" description="C2H2-type" evidence="8">
    <location>
        <begin position="537"/>
        <end position="559"/>
    </location>
</feature>
<dbReference type="PROSITE" id="PS50157">
    <property type="entry name" value="ZINC_FINGER_C2H2_2"/>
    <property type="match status" value="3"/>
</dbReference>
<gene>
    <name evidence="9" type="ORF">DPMN_072014</name>
</gene>
<dbReference type="FunFam" id="3.30.160.60:FF:000145">
    <property type="entry name" value="Zinc finger protein 574"/>
    <property type="match status" value="1"/>
</dbReference>
<dbReference type="PROSITE" id="PS00028">
    <property type="entry name" value="ZINC_FINGER_C2H2_1"/>
    <property type="match status" value="2"/>
</dbReference>
<organism evidence="9 10">
    <name type="scientific">Dreissena polymorpha</name>
    <name type="common">Zebra mussel</name>
    <name type="synonym">Mytilus polymorpha</name>
    <dbReference type="NCBI Taxonomy" id="45954"/>
    <lineage>
        <taxon>Eukaryota</taxon>
        <taxon>Metazoa</taxon>
        <taxon>Spiralia</taxon>
        <taxon>Lophotrochozoa</taxon>
        <taxon>Mollusca</taxon>
        <taxon>Bivalvia</taxon>
        <taxon>Autobranchia</taxon>
        <taxon>Heteroconchia</taxon>
        <taxon>Euheterodonta</taxon>
        <taxon>Imparidentia</taxon>
        <taxon>Neoheterodontei</taxon>
        <taxon>Myida</taxon>
        <taxon>Dreissenoidea</taxon>
        <taxon>Dreissenidae</taxon>
        <taxon>Dreissena</taxon>
    </lineage>
</organism>
<sequence>MDSETQVLVCEQCSAAFLSEDAFKLHACMKRVVTSSSENSCESSFEKRVHYESGYFDNDSDDDMPDKLYINESGLSRSSLDVALSVRSGSSLDVASLGSELQSPEQYYITTDEDPKRKTEISISREKLVPLSKRLSSTSSESAIIKQEIISEELELPILEKTAVTNKPVKTVIKINVKSAGNKLGVANILMNPSVKRYITEHAKTIQKGNTDQRPICISIQTSSAIANHLQKTKAKIVRLYKRQAVTENINQSISRNCIVQERNAVSNNQYVTRYEPTSAAPSYHVQKSKAKDFQLNKKQALAKMMTQPISRHNIVKKRHGVSNDQSVSRYEPRYETEKSDSILLDNVSNRSESAPRILRKTDIEDIHNAVDASNDLGNRETGIDVKPYLCKTCSMVIDSEGEIEAHRTSCKGDNCVEVKVEGFRCPSCSERFLDEATFDEHLEICSAEVYNTSRMADIPTEFLNIANNNLPYCVGVPPCNKTMHVCGMCGKEFNQRWFLGRHMKVHSKENDLACTICGQGFIYKSHLKNHMRSHGYTCEVCDATFMYPNDLSKHKKTH</sequence>
<keyword evidence="4 7" id="KW-0863">Zinc-finger</keyword>